<dbReference type="InterPro" id="IPR038538">
    <property type="entry name" value="MTERF_sf"/>
</dbReference>
<evidence type="ECO:0000256" key="1">
    <source>
        <dbReference type="ARBA" id="ARBA00007692"/>
    </source>
</evidence>
<evidence type="ECO:0000313" key="4">
    <source>
        <dbReference type="EMBL" id="KAK6916299.1"/>
    </source>
</evidence>
<keyword evidence="2" id="KW-0805">Transcription regulation</keyword>
<dbReference type="EMBL" id="JBAMMX010000024">
    <property type="protein sequence ID" value="KAK6916299.1"/>
    <property type="molecule type" value="Genomic_DNA"/>
</dbReference>
<evidence type="ECO:0000256" key="2">
    <source>
        <dbReference type="ARBA" id="ARBA00022472"/>
    </source>
</evidence>
<comment type="caution">
    <text evidence="4">The sequence shown here is derived from an EMBL/GenBank/DDBJ whole genome shotgun (WGS) entry which is preliminary data.</text>
</comment>
<proteinExistence type="inferred from homology"/>
<organism evidence="4 5">
    <name type="scientific">Dillenia turbinata</name>
    <dbReference type="NCBI Taxonomy" id="194707"/>
    <lineage>
        <taxon>Eukaryota</taxon>
        <taxon>Viridiplantae</taxon>
        <taxon>Streptophyta</taxon>
        <taxon>Embryophyta</taxon>
        <taxon>Tracheophyta</taxon>
        <taxon>Spermatophyta</taxon>
        <taxon>Magnoliopsida</taxon>
        <taxon>eudicotyledons</taxon>
        <taxon>Gunneridae</taxon>
        <taxon>Pentapetalae</taxon>
        <taxon>Dilleniales</taxon>
        <taxon>Dilleniaceae</taxon>
        <taxon>Dillenia</taxon>
    </lineage>
</organism>
<comment type="similarity">
    <text evidence="1">Belongs to the mTERF family.</text>
</comment>
<dbReference type="PANTHER" id="PTHR13068:SF133">
    <property type="entry name" value="MITOCHONDRIAL TRANSCRIPTION TERMINATION FACTOR FAMILY PROTEIN"/>
    <property type="match status" value="1"/>
</dbReference>
<keyword evidence="3" id="KW-0809">Transit peptide</keyword>
<gene>
    <name evidence="4" type="ORF">RJ641_019160</name>
</gene>
<dbReference type="SMART" id="SM00733">
    <property type="entry name" value="Mterf"/>
    <property type="match status" value="6"/>
</dbReference>
<dbReference type="Proteomes" id="UP001370490">
    <property type="component" value="Unassembled WGS sequence"/>
</dbReference>
<dbReference type="Gene3D" id="1.25.70.10">
    <property type="entry name" value="Transcription termination factor 3, mitochondrial"/>
    <property type="match status" value="1"/>
</dbReference>
<accession>A0AAN8ULH2</accession>
<keyword evidence="2" id="KW-0806">Transcription termination</keyword>
<dbReference type="FunFam" id="1.25.70.10:FF:000001">
    <property type="entry name" value="Mitochondrial transcription termination factor-like"/>
    <property type="match status" value="1"/>
</dbReference>
<dbReference type="InterPro" id="IPR003690">
    <property type="entry name" value="MTERF"/>
</dbReference>
<keyword evidence="5" id="KW-1185">Reference proteome</keyword>
<sequence length="392" mass="45230">MFRRWNSPALLFLRNSMNPNPLPLLFRRFEASTPTTNSNSNIVSYLINQCGLSPESAISASKRIHFETSSRADSVLALLKNHGFSESDITRAVKSYPMILQYHSQKTLLPKFEFFYSIGVSRLELPSILLFDPKLLLTSLKKRIIPNYEFLKGFLQSDEKVIRVVKRVPWILLLDLSKNLVRNIEHLRKLGVPDNCLSLLLTSYHRVLVLDQAEFDAAVDEVRRIGFDPMKTQFVTALRALAGKTGKFLFRRSLKVYERWGWSKDEVLMAFRKFPHCMMLSEDKIEEGMDFYVNKMGVHSQLIASCPKILSHSMEKRIKPRCSVIKVLTQNGILRKDLALASIVAPSDMEFQKRSSTHFEEEFGFWYVKTSSELAVFELCISFLVMVQNQMR</sequence>
<evidence type="ECO:0000256" key="3">
    <source>
        <dbReference type="ARBA" id="ARBA00022946"/>
    </source>
</evidence>
<protein>
    <submittedName>
        <fullName evidence="4">Transcription termination factor, mitochondrial/chloroplastic</fullName>
    </submittedName>
</protein>
<reference evidence="4 5" key="1">
    <citation type="submission" date="2023-12" db="EMBL/GenBank/DDBJ databases">
        <title>A high-quality genome assembly for Dillenia turbinata (Dilleniales).</title>
        <authorList>
            <person name="Chanderbali A."/>
        </authorList>
    </citation>
    <scope>NUCLEOTIDE SEQUENCE [LARGE SCALE GENOMIC DNA]</scope>
    <source>
        <strain evidence="4">LSX21</strain>
        <tissue evidence="4">Leaf</tissue>
    </source>
</reference>
<dbReference type="PANTHER" id="PTHR13068">
    <property type="entry name" value="CGI-12 PROTEIN-RELATED"/>
    <property type="match status" value="1"/>
</dbReference>
<keyword evidence="2" id="KW-0804">Transcription</keyword>
<dbReference type="GO" id="GO:0006353">
    <property type="term" value="P:DNA-templated transcription termination"/>
    <property type="evidence" value="ECO:0007669"/>
    <property type="project" value="UniProtKB-KW"/>
</dbReference>
<dbReference type="Pfam" id="PF02536">
    <property type="entry name" value="mTERF"/>
    <property type="match status" value="2"/>
</dbReference>
<name>A0AAN8ULH2_9MAGN</name>
<dbReference type="GO" id="GO:0003676">
    <property type="term" value="F:nucleic acid binding"/>
    <property type="evidence" value="ECO:0007669"/>
    <property type="project" value="InterPro"/>
</dbReference>
<evidence type="ECO:0000313" key="5">
    <source>
        <dbReference type="Proteomes" id="UP001370490"/>
    </source>
</evidence>
<dbReference type="AlphaFoldDB" id="A0AAN8ULH2"/>